<evidence type="ECO:0000313" key="2">
    <source>
        <dbReference type="EMBL" id="GGX72426.1"/>
    </source>
</evidence>
<dbReference type="InterPro" id="IPR016181">
    <property type="entry name" value="Acyl_CoA_acyltransferase"/>
</dbReference>
<dbReference type="Proteomes" id="UP000626148">
    <property type="component" value="Unassembled WGS sequence"/>
</dbReference>
<gene>
    <name evidence="2" type="primary">yhhY</name>
    <name evidence="2" type="ORF">GCM10007392_44850</name>
</gene>
<dbReference type="PANTHER" id="PTHR43415">
    <property type="entry name" value="SPERMIDINE N(1)-ACETYLTRANSFERASE"/>
    <property type="match status" value="1"/>
</dbReference>
<dbReference type="CDD" id="cd04301">
    <property type="entry name" value="NAT_SF"/>
    <property type="match status" value="1"/>
</dbReference>
<name>A0A918NJM7_9GAMM</name>
<organism evidence="2 3">
    <name type="scientific">Saccharospirillum salsuginis</name>
    <dbReference type="NCBI Taxonomy" id="418750"/>
    <lineage>
        <taxon>Bacteria</taxon>
        <taxon>Pseudomonadati</taxon>
        <taxon>Pseudomonadota</taxon>
        <taxon>Gammaproteobacteria</taxon>
        <taxon>Oceanospirillales</taxon>
        <taxon>Saccharospirillaceae</taxon>
        <taxon>Saccharospirillum</taxon>
    </lineage>
</organism>
<dbReference type="RefSeq" id="WP_189613021.1">
    <property type="nucleotide sequence ID" value="NZ_BMXR01000015.1"/>
</dbReference>
<proteinExistence type="predicted"/>
<dbReference type="GO" id="GO:0016747">
    <property type="term" value="F:acyltransferase activity, transferring groups other than amino-acyl groups"/>
    <property type="evidence" value="ECO:0007669"/>
    <property type="project" value="InterPro"/>
</dbReference>
<dbReference type="EMBL" id="BMXR01000015">
    <property type="protein sequence ID" value="GGX72426.1"/>
    <property type="molecule type" value="Genomic_DNA"/>
</dbReference>
<evidence type="ECO:0000313" key="3">
    <source>
        <dbReference type="Proteomes" id="UP000626148"/>
    </source>
</evidence>
<dbReference type="SUPFAM" id="SSF55729">
    <property type="entry name" value="Acyl-CoA N-acyltransferases (Nat)"/>
    <property type="match status" value="1"/>
</dbReference>
<reference evidence="2" key="1">
    <citation type="journal article" date="2014" name="Int. J. Syst. Evol. Microbiol.">
        <title>Complete genome sequence of Corynebacterium casei LMG S-19264T (=DSM 44701T), isolated from a smear-ripened cheese.</title>
        <authorList>
            <consortium name="US DOE Joint Genome Institute (JGI-PGF)"/>
            <person name="Walter F."/>
            <person name="Albersmeier A."/>
            <person name="Kalinowski J."/>
            <person name="Ruckert C."/>
        </authorList>
    </citation>
    <scope>NUCLEOTIDE SEQUENCE</scope>
    <source>
        <strain evidence="2">KCTC 22169</strain>
    </source>
</reference>
<dbReference type="PROSITE" id="PS51186">
    <property type="entry name" value="GNAT"/>
    <property type="match status" value="1"/>
</dbReference>
<comment type="caution">
    <text evidence="2">The sequence shown here is derived from an EMBL/GenBank/DDBJ whole genome shotgun (WGS) entry which is preliminary data.</text>
</comment>
<reference evidence="2" key="2">
    <citation type="submission" date="2020-09" db="EMBL/GenBank/DDBJ databases">
        <authorList>
            <person name="Sun Q."/>
            <person name="Kim S."/>
        </authorList>
    </citation>
    <scope>NUCLEOTIDE SEQUENCE</scope>
    <source>
        <strain evidence="2">KCTC 22169</strain>
    </source>
</reference>
<dbReference type="PANTHER" id="PTHR43415:SF3">
    <property type="entry name" value="GNAT-FAMILY ACETYLTRANSFERASE"/>
    <property type="match status" value="1"/>
</dbReference>
<dbReference type="Pfam" id="PF00583">
    <property type="entry name" value="Acetyltransf_1"/>
    <property type="match status" value="1"/>
</dbReference>
<protein>
    <submittedName>
        <fullName evidence="2">Acetyltransferase</fullName>
    </submittedName>
</protein>
<feature type="domain" description="N-acetyltransferase" evidence="1">
    <location>
        <begin position="3"/>
        <end position="163"/>
    </location>
</feature>
<dbReference type="InterPro" id="IPR000182">
    <property type="entry name" value="GNAT_dom"/>
</dbReference>
<keyword evidence="3" id="KW-1185">Reference proteome</keyword>
<evidence type="ECO:0000259" key="1">
    <source>
        <dbReference type="PROSITE" id="PS51186"/>
    </source>
</evidence>
<dbReference type="Gene3D" id="3.40.630.30">
    <property type="match status" value="1"/>
</dbReference>
<dbReference type="AlphaFoldDB" id="A0A918NJM7"/>
<accession>A0A918NJM7</accession>
<sequence length="163" mass="18263">MNVKIRRAEPSDAKAIKDIYECPNAYSGTLQLPFPSNALWEQRLANTPDNFYLYVALVDNETVGHIGFEVSRNVRRRHVGSFGMAVKDGVQGHGVGSVLLSTVIDLADNWLNLKRIELTVFSDNDRAVGLYKKHGFEIEGESKAFAFRNGEYVDAYHMARVLA</sequence>